<feature type="region of interest" description="Disordered" evidence="1">
    <location>
        <begin position="63"/>
        <end position="89"/>
    </location>
</feature>
<evidence type="ECO:0000313" key="3">
    <source>
        <dbReference type="Proteomes" id="UP000184096"/>
    </source>
</evidence>
<reference evidence="3" key="1">
    <citation type="submission" date="2016-11" db="EMBL/GenBank/DDBJ databases">
        <authorList>
            <person name="Varghese N."/>
            <person name="Submissions S."/>
        </authorList>
    </citation>
    <scope>NUCLEOTIDE SEQUENCE [LARGE SCALE GENOMIC DNA]</scope>
    <source>
        <strain evidence="3">GAS401</strain>
    </source>
</reference>
<evidence type="ECO:0000313" key="2">
    <source>
        <dbReference type="EMBL" id="SHN69087.1"/>
    </source>
</evidence>
<dbReference type="AlphaFoldDB" id="A0A1M7TEJ1"/>
<accession>A0A1M7TEJ1</accession>
<sequence>MDIQRNDRHKLILAIAAVFVALVGQAGILVDDFGTGNNSQGSGSASMITAAAVSKAGAIETWTEPDAGRPESQVAFGSTLSGATTRTDL</sequence>
<dbReference type="Proteomes" id="UP000184096">
    <property type="component" value="Chromosome I"/>
</dbReference>
<protein>
    <submittedName>
        <fullName evidence="2">Uncharacterized protein</fullName>
    </submittedName>
</protein>
<proteinExistence type="predicted"/>
<dbReference type="EMBL" id="LT670849">
    <property type="protein sequence ID" value="SHN69087.1"/>
    <property type="molecule type" value="Genomic_DNA"/>
</dbReference>
<keyword evidence="3" id="KW-1185">Reference proteome</keyword>
<feature type="compositionally biased region" description="Polar residues" evidence="1">
    <location>
        <begin position="75"/>
        <end position="89"/>
    </location>
</feature>
<gene>
    <name evidence="2" type="ORF">SAMN05444170_1492</name>
</gene>
<evidence type="ECO:0000256" key="1">
    <source>
        <dbReference type="SAM" id="MobiDB-lite"/>
    </source>
</evidence>
<name>A0A1M7TEJ1_9BRAD</name>
<organism evidence="2 3">
    <name type="scientific">Bradyrhizobium erythrophlei</name>
    <dbReference type="NCBI Taxonomy" id="1437360"/>
    <lineage>
        <taxon>Bacteria</taxon>
        <taxon>Pseudomonadati</taxon>
        <taxon>Pseudomonadota</taxon>
        <taxon>Alphaproteobacteria</taxon>
        <taxon>Hyphomicrobiales</taxon>
        <taxon>Nitrobacteraceae</taxon>
        <taxon>Bradyrhizobium</taxon>
    </lineage>
</organism>